<organism evidence="2 3">
    <name type="scientific">Klebsormidium nitens</name>
    <name type="common">Green alga</name>
    <name type="synonym">Ulothrix nitens</name>
    <dbReference type="NCBI Taxonomy" id="105231"/>
    <lineage>
        <taxon>Eukaryota</taxon>
        <taxon>Viridiplantae</taxon>
        <taxon>Streptophyta</taxon>
        <taxon>Klebsormidiophyceae</taxon>
        <taxon>Klebsormidiales</taxon>
        <taxon>Klebsormidiaceae</taxon>
        <taxon>Klebsormidium</taxon>
    </lineage>
</organism>
<evidence type="ECO:0000313" key="3">
    <source>
        <dbReference type="Proteomes" id="UP000054558"/>
    </source>
</evidence>
<name>A0A1Y1IE10_KLENI</name>
<accession>A0A1Y1IE10</accession>
<reference evidence="2 3" key="1">
    <citation type="journal article" date="2014" name="Nat. Commun.">
        <title>Klebsormidium flaccidum genome reveals primary factors for plant terrestrial adaptation.</title>
        <authorList>
            <person name="Hori K."/>
            <person name="Maruyama F."/>
            <person name="Fujisawa T."/>
            <person name="Togashi T."/>
            <person name="Yamamoto N."/>
            <person name="Seo M."/>
            <person name="Sato S."/>
            <person name="Yamada T."/>
            <person name="Mori H."/>
            <person name="Tajima N."/>
            <person name="Moriyama T."/>
            <person name="Ikeuchi M."/>
            <person name="Watanabe M."/>
            <person name="Wada H."/>
            <person name="Kobayashi K."/>
            <person name="Saito M."/>
            <person name="Masuda T."/>
            <person name="Sasaki-Sekimoto Y."/>
            <person name="Mashiguchi K."/>
            <person name="Awai K."/>
            <person name="Shimojima M."/>
            <person name="Masuda S."/>
            <person name="Iwai M."/>
            <person name="Nobusawa T."/>
            <person name="Narise T."/>
            <person name="Kondo S."/>
            <person name="Saito H."/>
            <person name="Sato R."/>
            <person name="Murakawa M."/>
            <person name="Ihara Y."/>
            <person name="Oshima-Yamada Y."/>
            <person name="Ohtaka K."/>
            <person name="Satoh M."/>
            <person name="Sonobe K."/>
            <person name="Ishii M."/>
            <person name="Ohtani R."/>
            <person name="Kanamori-Sato M."/>
            <person name="Honoki R."/>
            <person name="Miyazaki D."/>
            <person name="Mochizuki H."/>
            <person name="Umetsu J."/>
            <person name="Higashi K."/>
            <person name="Shibata D."/>
            <person name="Kamiya Y."/>
            <person name="Sato N."/>
            <person name="Nakamura Y."/>
            <person name="Tabata S."/>
            <person name="Ida S."/>
            <person name="Kurokawa K."/>
            <person name="Ohta H."/>
        </authorList>
    </citation>
    <scope>NUCLEOTIDE SEQUENCE [LARGE SCALE GENOMIC DNA]</scope>
    <source>
        <strain evidence="2 3">NIES-2285</strain>
    </source>
</reference>
<feature type="compositionally biased region" description="Basic residues" evidence="1">
    <location>
        <begin position="1"/>
        <end position="10"/>
    </location>
</feature>
<gene>
    <name evidence="2" type="ORF">KFL_003230020</name>
</gene>
<dbReference type="OMA" id="FWRKPKE"/>
<feature type="region of interest" description="Disordered" evidence="1">
    <location>
        <begin position="1"/>
        <end position="49"/>
    </location>
</feature>
<dbReference type="EMBL" id="DF237272">
    <property type="protein sequence ID" value="GAQ86957.1"/>
    <property type="molecule type" value="Genomic_DNA"/>
</dbReference>
<dbReference type="OrthoDB" id="1925587at2759"/>
<sequence length="123" mass="13193">MGFFGGKKKAAPLEEAAEVRGAESSTSAILEKPKEIERSAGAGPNVAEASEKVEDEILAGVLGGTKRKKKEKKLELTTSVFEFGSAGGNKGLTLAGFCPISDEHEPCKWEAKAMLWPELKWSR</sequence>
<dbReference type="Proteomes" id="UP000054558">
    <property type="component" value="Unassembled WGS sequence"/>
</dbReference>
<evidence type="ECO:0000313" key="2">
    <source>
        <dbReference type="EMBL" id="GAQ86957.1"/>
    </source>
</evidence>
<dbReference type="AlphaFoldDB" id="A0A1Y1IE10"/>
<protein>
    <submittedName>
        <fullName evidence="2">Uncharacterized protein</fullName>
    </submittedName>
</protein>
<proteinExistence type="predicted"/>
<keyword evidence="3" id="KW-1185">Reference proteome</keyword>
<evidence type="ECO:0000256" key="1">
    <source>
        <dbReference type="SAM" id="MobiDB-lite"/>
    </source>
</evidence>